<dbReference type="RefSeq" id="WP_311651488.1">
    <property type="nucleotide sequence ID" value="NZ_JAVRET010000032.1"/>
</dbReference>
<dbReference type="EMBL" id="JAVRET010000032">
    <property type="protein sequence ID" value="MDT0410479.1"/>
    <property type="molecule type" value="Genomic_DNA"/>
</dbReference>
<dbReference type="Gene3D" id="1.25.40.10">
    <property type="entry name" value="Tetratricopeptide repeat domain"/>
    <property type="match status" value="1"/>
</dbReference>
<comment type="caution">
    <text evidence="9">The sequence shown here is derived from an EMBL/GenBank/DDBJ whole genome shotgun (WGS) entry which is preliminary data.</text>
</comment>
<keyword evidence="3" id="KW-0805">Transcription regulation</keyword>
<evidence type="ECO:0000256" key="7">
    <source>
        <dbReference type="SAM" id="MobiDB-lite"/>
    </source>
</evidence>
<dbReference type="SUPFAM" id="SSF46894">
    <property type="entry name" value="C-terminal effector domain of the bipartite response regulators"/>
    <property type="match status" value="1"/>
</dbReference>
<name>A0ABU2R2Z8_9ACTN</name>
<dbReference type="Gene3D" id="1.10.10.10">
    <property type="entry name" value="Winged helix-like DNA-binding domain superfamily/Winged helix DNA-binding domain"/>
    <property type="match status" value="1"/>
</dbReference>
<dbReference type="SMART" id="SM00862">
    <property type="entry name" value="Trans_reg_C"/>
    <property type="match status" value="1"/>
</dbReference>
<evidence type="ECO:0000259" key="8">
    <source>
        <dbReference type="PROSITE" id="PS51755"/>
    </source>
</evidence>
<dbReference type="InterPro" id="IPR016032">
    <property type="entry name" value="Sig_transdc_resp-reg_C-effctor"/>
</dbReference>
<dbReference type="InterPro" id="IPR036388">
    <property type="entry name" value="WH-like_DNA-bd_sf"/>
</dbReference>
<evidence type="ECO:0000256" key="3">
    <source>
        <dbReference type="ARBA" id="ARBA00023015"/>
    </source>
</evidence>
<dbReference type="PROSITE" id="PS51755">
    <property type="entry name" value="OMPR_PHOB"/>
    <property type="match status" value="1"/>
</dbReference>
<dbReference type="InterPro" id="IPR005158">
    <property type="entry name" value="BTAD"/>
</dbReference>
<evidence type="ECO:0000256" key="1">
    <source>
        <dbReference type="ARBA" id="ARBA00005820"/>
    </source>
</evidence>
<dbReference type="PANTHER" id="PTHR35807:SF1">
    <property type="entry name" value="TRANSCRIPTIONAL REGULATOR REDD"/>
    <property type="match status" value="1"/>
</dbReference>
<keyword evidence="4 6" id="KW-0238">DNA-binding</keyword>
<gene>
    <name evidence="9" type="ORF">RM698_15635</name>
</gene>
<evidence type="ECO:0000256" key="4">
    <source>
        <dbReference type="ARBA" id="ARBA00023125"/>
    </source>
</evidence>
<dbReference type="CDD" id="cd15831">
    <property type="entry name" value="BTAD"/>
    <property type="match status" value="1"/>
</dbReference>
<proteinExistence type="inferred from homology"/>
<dbReference type="Pfam" id="PF03704">
    <property type="entry name" value="BTAD"/>
    <property type="match status" value="1"/>
</dbReference>
<accession>A0ABU2R2Z8</accession>
<feature type="DNA-binding region" description="OmpR/PhoB-type" evidence="6">
    <location>
        <begin position="1"/>
        <end position="95"/>
    </location>
</feature>
<dbReference type="InterPro" id="IPR001867">
    <property type="entry name" value="OmpR/PhoB-type_DNA-bd"/>
</dbReference>
<reference evidence="10" key="1">
    <citation type="submission" date="2023-07" db="EMBL/GenBank/DDBJ databases">
        <title>30 novel species of actinomycetes from the DSMZ collection.</title>
        <authorList>
            <person name="Nouioui I."/>
        </authorList>
    </citation>
    <scope>NUCLEOTIDE SEQUENCE [LARGE SCALE GENOMIC DNA]</scope>
    <source>
        <strain evidence="10">DSM 41979</strain>
    </source>
</reference>
<comment type="similarity">
    <text evidence="1">Belongs to the AfsR/DnrI/RedD regulatory family.</text>
</comment>
<keyword evidence="5" id="KW-0804">Transcription</keyword>
<organism evidence="9 10">
    <name type="scientific">Streptomyces evansiae</name>
    <dbReference type="NCBI Taxonomy" id="3075535"/>
    <lineage>
        <taxon>Bacteria</taxon>
        <taxon>Bacillati</taxon>
        <taxon>Actinomycetota</taxon>
        <taxon>Actinomycetes</taxon>
        <taxon>Kitasatosporales</taxon>
        <taxon>Streptomycetaceae</taxon>
        <taxon>Streptomyces</taxon>
    </lineage>
</organism>
<protein>
    <submittedName>
        <fullName evidence="9">AfsR/SARP family transcriptional regulator</fullName>
    </submittedName>
</protein>
<feature type="domain" description="OmpR/PhoB-type" evidence="8">
    <location>
        <begin position="1"/>
        <end position="95"/>
    </location>
</feature>
<dbReference type="InterPro" id="IPR051677">
    <property type="entry name" value="AfsR-DnrI-RedD_regulator"/>
</dbReference>
<keyword evidence="2" id="KW-0902">Two-component regulatory system</keyword>
<dbReference type="SMART" id="SM01043">
    <property type="entry name" value="BTAD"/>
    <property type="match status" value="1"/>
</dbReference>
<dbReference type="Proteomes" id="UP001183610">
    <property type="component" value="Unassembled WGS sequence"/>
</dbReference>
<dbReference type="PANTHER" id="PTHR35807">
    <property type="entry name" value="TRANSCRIPTIONAL REGULATOR REDD-RELATED"/>
    <property type="match status" value="1"/>
</dbReference>
<evidence type="ECO:0000256" key="2">
    <source>
        <dbReference type="ARBA" id="ARBA00023012"/>
    </source>
</evidence>
<dbReference type="SUPFAM" id="SSF48452">
    <property type="entry name" value="TPR-like"/>
    <property type="match status" value="1"/>
</dbReference>
<evidence type="ECO:0000313" key="9">
    <source>
        <dbReference type="EMBL" id="MDT0410479.1"/>
    </source>
</evidence>
<feature type="region of interest" description="Disordered" evidence="7">
    <location>
        <begin position="462"/>
        <end position="483"/>
    </location>
</feature>
<sequence>MLGPLAAYDAEGTELRLGGPRQRAVLARLLVARRQVVPLPRLVADLWDGQALPGDPEGAVRTFVAALRRVLEPGRRPRTAAKVLVTEGPGYALRAAVGDVDAWRFERAARAEEGAPALVETLEGALALWRGPAYADVAGAPWARAEAARLEGLRLHVVERAAAALLARGGAARAVPDLEEFVAAHPAREEGWRLLALALYRSGRQAEALSAVRRARRTLAVALGLEPGARLSRLEEDILRQAPHLDPAPEGGGQVWARAAEAYARALPAADRSRLRTAAGLMRDVAVTGGEGLSAAREHRLAAVAEARRYGDAELTARVIGVYDVPALWTRSDDPVRAARLVAAAQDALRELPEEREAERARLLATVAVESRGAAAGARSLRAAREAEALARRLGDPGLLVFALNGVFVQSFAGAAGGTGLAGGGGAEFGGTGAGASGTGAGAVGAGSGGAGFAGTGAGASGTGSGGAGSGGTGAGASGADGGQNGDVRRDALGAELVAVAGAAGLVPHEVLGLLVRMQARCGLGDFAGAEGCAAAADALAARHGLPLVRVFTTWFRALRASLAGGGWEPYEEAVALLPGCGMPGFATGLPALARLTVAVRQGEQPPADGDFGPYEPWVRPLLGAYGGAGERKAAREALARVPQSPADHLTGVLRGVAAEAARVLGTGPGPGGLVGAGSGVVALGAPGARELLGLRG</sequence>
<evidence type="ECO:0000256" key="5">
    <source>
        <dbReference type="ARBA" id="ARBA00023163"/>
    </source>
</evidence>
<dbReference type="InterPro" id="IPR011990">
    <property type="entry name" value="TPR-like_helical_dom_sf"/>
</dbReference>
<evidence type="ECO:0000256" key="6">
    <source>
        <dbReference type="PROSITE-ProRule" id="PRU01091"/>
    </source>
</evidence>
<evidence type="ECO:0000313" key="10">
    <source>
        <dbReference type="Proteomes" id="UP001183610"/>
    </source>
</evidence>
<keyword evidence="10" id="KW-1185">Reference proteome</keyword>